<evidence type="ECO:0000256" key="1">
    <source>
        <dbReference type="SAM" id="SignalP"/>
    </source>
</evidence>
<protein>
    <submittedName>
        <fullName evidence="2">Alpha/beta hydrolase</fullName>
    </submittedName>
</protein>
<accession>A0A923HVB0</accession>
<dbReference type="Proteomes" id="UP000627446">
    <property type="component" value="Unassembled WGS sequence"/>
</dbReference>
<dbReference type="InterPro" id="IPR029058">
    <property type="entry name" value="AB_hydrolase_fold"/>
</dbReference>
<feature type="chain" id="PRO_5037693492" evidence="1">
    <location>
        <begin position="21"/>
        <end position="262"/>
    </location>
</feature>
<dbReference type="AlphaFoldDB" id="A0A923HVB0"/>
<evidence type="ECO:0000313" key="2">
    <source>
        <dbReference type="EMBL" id="MBC3883357.1"/>
    </source>
</evidence>
<dbReference type="EMBL" id="JACOFZ010000013">
    <property type="protein sequence ID" value="MBC3883357.1"/>
    <property type="molecule type" value="Genomic_DNA"/>
</dbReference>
<sequence length="262" mass="28446">MMRHVLIFLIFSITSFTALASEITRLNTRDGVSVPLIYVKHPKARANLILLPGGAGGFGKMQNGEPDGRNFLVRSYQYFLNAGFNVVIMGKPSDINDLDYADRIAAPHQQDIAAVVEMVSNDTSLPVWLIGTSRGTVSATAAAINLGPNKLAGIVLSSSIVSNRKPGAIPFQNLQGITLPVLLVHHQNDACQVCTPSLVPSILERLSNTKDKQLIWMQGGQNPQGDACEALHFHGYIGIEAETAKQITDWIHQHDPSTKSKE</sequence>
<dbReference type="SUPFAM" id="SSF53474">
    <property type="entry name" value="alpha/beta-Hydrolases"/>
    <property type="match status" value="1"/>
</dbReference>
<name>A0A923HVB0_9BURK</name>
<proteinExistence type="predicted"/>
<dbReference type="Gene3D" id="3.40.50.1820">
    <property type="entry name" value="alpha/beta hydrolase"/>
    <property type="match status" value="1"/>
</dbReference>
<dbReference type="GO" id="GO:0016787">
    <property type="term" value="F:hydrolase activity"/>
    <property type="evidence" value="ECO:0007669"/>
    <property type="project" value="UniProtKB-KW"/>
</dbReference>
<reference evidence="2" key="1">
    <citation type="submission" date="2020-08" db="EMBL/GenBank/DDBJ databases">
        <title>Novel species isolated from subtropical streams in China.</title>
        <authorList>
            <person name="Lu H."/>
        </authorList>
    </citation>
    <scope>NUCLEOTIDE SEQUENCE</scope>
    <source>
        <strain evidence="2">LX22W</strain>
    </source>
</reference>
<comment type="caution">
    <text evidence="2">The sequence shown here is derived from an EMBL/GenBank/DDBJ whole genome shotgun (WGS) entry which is preliminary data.</text>
</comment>
<keyword evidence="2" id="KW-0378">Hydrolase</keyword>
<evidence type="ECO:0000313" key="3">
    <source>
        <dbReference type="Proteomes" id="UP000627446"/>
    </source>
</evidence>
<keyword evidence="1" id="KW-0732">Signal</keyword>
<feature type="signal peptide" evidence="1">
    <location>
        <begin position="1"/>
        <end position="20"/>
    </location>
</feature>
<gene>
    <name evidence="2" type="ORF">H8K36_18340</name>
</gene>
<keyword evidence="3" id="KW-1185">Reference proteome</keyword>
<organism evidence="2 3">
    <name type="scientific">Undibacterium nitidum</name>
    <dbReference type="NCBI Taxonomy" id="2762298"/>
    <lineage>
        <taxon>Bacteria</taxon>
        <taxon>Pseudomonadati</taxon>
        <taxon>Pseudomonadota</taxon>
        <taxon>Betaproteobacteria</taxon>
        <taxon>Burkholderiales</taxon>
        <taxon>Oxalobacteraceae</taxon>
        <taxon>Undibacterium</taxon>
    </lineage>
</organism>